<feature type="region of interest" description="Disordered" evidence="9">
    <location>
        <begin position="929"/>
        <end position="1027"/>
    </location>
</feature>
<dbReference type="SMART" id="SM00128">
    <property type="entry name" value="IPPc"/>
    <property type="match status" value="1"/>
</dbReference>
<dbReference type="InterPro" id="IPR002013">
    <property type="entry name" value="SAC_dom"/>
</dbReference>
<dbReference type="InterPro" id="IPR046985">
    <property type="entry name" value="IP5"/>
</dbReference>
<dbReference type="EMBL" id="KV425882">
    <property type="protein sequence ID" value="KZW04268.1"/>
    <property type="molecule type" value="Genomic_DNA"/>
</dbReference>
<comment type="similarity">
    <text evidence="2">Belongs to the synaptojanin family.</text>
</comment>
<dbReference type="GO" id="GO:0016020">
    <property type="term" value="C:membrane"/>
    <property type="evidence" value="ECO:0007669"/>
    <property type="project" value="TreeGrafter"/>
</dbReference>
<keyword evidence="7" id="KW-0378">Hydrolase</keyword>
<keyword evidence="6" id="KW-0963">Cytoplasm</keyword>
<keyword evidence="8" id="KW-0653">Protein transport</keyword>
<dbReference type="InterPro" id="IPR000300">
    <property type="entry name" value="IPPc"/>
</dbReference>
<dbReference type="InterPro" id="IPR036691">
    <property type="entry name" value="Endo/exonu/phosph_ase_sf"/>
</dbReference>
<dbReference type="GO" id="GO:0005737">
    <property type="term" value="C:cytoplasm"/>
    <property type="evidence" value="ECO:0007669"/>
    <property type="project" value="UniProtKB-SubCell"/>
</dbReference>
<gene>
    <name evidence="11" type="ORF">EXIGLDRAFT_600301</name>
</gene>
<dbReference type="Proteomes" id="UP000077266">
    <property type="component" value="Unassembled WGS sequence"/>
</dbReference>
<dbReference type="Pfam" id="PF22669">
    <property type="entry name" value="Exo_endo_phos2"/>
    <property type="match status" value="1"/>
</dbReference>
<protein>
    <recommendedName>
        <fullName evidence="4">phosphoinositide 5-phosphatase</fullName>
        <ecNumber evidence="4">3.1.3.36</ecNumber>
    </recommendedName>
</protein>
<keyword evidence="12" id="KW-1185">Reference proteome</keyword>
<evidence type="ECO:0000256" key="6">
    <source>
        <dbReference type="ARBA" id="ARBA00022490"/>
    </source>
</evidence>
<keyword evidence="5" id="KW-0813">Transport</keyword>
<dbReference type="FunCoup" id="A0A165QZ37">
    <property type="interactions" value="232"/>
</dbReference>
<feature type="domain" description="SAC" evidence="10">
    <location>
        <begin position="166"/>
        <end position="515"/>
    </location>
</feature>
<dbReference type="STRING" id="1314781.A0A165QZ37"/>
<organism evidence="11 12">
    <name type="scientific">Exidia glandulosa HHB12029</name>
    <dbReference type="NCBI Taxonomy" id="1314781"/>
    <lineage>
        <taxon>Eukaryota</taxon>
        <taxon>Fungi</taxon>
        <taxon>Dikarya</taxon>
        <taxon>Basidiomycota</taxon>
        <taxon>Agaricomycotina</taxon>
        <taxon>Agaricomycetes</taxon>
        <taxon>Auriculariales</taxon>
        <taxon>Exidiaceae</taxon>
        <taxon>Exidia</taxon>
    </lineage>
</organism>
<dbReference type="PROSITE" id="PS50275">
    <property type="entry name" value="SAC"/>
    <property type="match status" value="1"/>
</dbReference>
<dbReference type="GO" id="GO:0004439">
    <property type="term" value="F:phosphatidylinositol-4,5-bisphosphate 5-phosphatase activity"/>
    <property type="evidence" value="ECO:0007669"/>
    <property type="project" value="UniProtKB-EC"/>
</dbReference>
<comment type="subcellular location">
    <subcellularLocation>
        <location evidence="1">Cytoplasm</location>
    </subcellularLocation>
</comment>
<evidence type="ECO:0000256" key="7">
    <source>
        <dbReference type="ARBA" id="ARBA00022801"/>
    </source>
</evidence>
<reference evidence="11 12" key="1">
    <citation type="journal article" date="2016" name="Mol. Biol. Evol.">
        <title>Comparative Genomics of Early-Diverging Mushroom-Forming Fungi Provides Insights into the Origins of Lignocellulose Decay Capabilities.</title>
        <authorList>
            <person name="Nagy L.G."/>
            <person name="Riley R."/>
            <person name="Tritt A."/>
            <person name="Adam C."/>
            <person name="Daum C."/>
            <person name="Floudas D."/>
            <person name="Sun H."/>
            <person name="Yadav J.S."/>
            <person name="Pangilinan J."/>
            <person name="Larsson K.H."/>
            <person name="Matsuura K."/>
            <person name="Barry K."/>
            <person name="Labutti K."/>
            <person name="Kuo R."/>
            <person name="Ohm R.A."/>
            <person name="Bhattacharya S.S."/>
            <person name="Shirouzu T."/>
            <person name="Yoshinaga Y."/>
            <person name="Martin F.M."/>
            <person name="Grigoriev I.V."/>
            <person name="Hibbett D.S."/>
        </authorList>
    </citation>
    <scope>NUCLEOTIDE SEQUENCE [LARGE SCALE GENOMIC DNA]</scope>
    <source>
        <strain evidence="11 12">HHB12029</strain>
    </source>
</reference>
<evidence type="ECO:0000256" key="8">
    <source>
        <dbReference type="ARBA" id="ARBA00022927"/>
    </source>
</evidence>
<dbReference type="Pfam" id="PF02383">
    <property type="entry name" value="Syja_N"/>
    <property type="match status" value="1"/>
</dbReference>
<evidence type="ECO:0000256" key="4">
    <source>
        <dbReference type="ARBA" id="ARBA00013044"/>
    </source>
</evidence>
<dbReference type="OrthoDB" id="405996at2759"/>
<dbReference type="AlphaFoldDB" id="A0A165QZ37"/>
<evidence type="ECO:0000256" key="2">
    <source>
        <dbReference type="ARBA" id="ARBA00008943"/>
    </source>
</evidence>
<evidence type="ECO:0000256" key="9">
    <source>
        <dbReference type="SAM" id="MobiDB-lite"/>
    </source>
</evidence>
<feature type="compositionally biased region" description="Polar residues" evidence="9">
    <location>
        <begin position="1018"/>
        <end position="1027"/>
    </location>
</feature>
<proteinExistence type="inferred from homology"/>
<dbReference type="GO" id="GO:0015031">
    <property type="term" value="P:protein transport"/>
    <property type="evidence" value="ECO:0007669"/>
    <property type="project" value="UniProtKB-KW"/>
</dbReference>
<evidence type="ECO:0000256" key="5">
    <source>
        <dbReference type="ARBA" id="ARBA00022448"/>
    </source>
</evidence>
<dbReference type="GO" id="GO:0043813">
    <property type="term" value="F:phosphatidylinositol-3,5-bisphosphate 5-phosphatase activity"/>
    <property type="evidence" value="ECO:0007669"/>
    <property type="project" value="TreeGrafter"/>
</dbReference>
<feature type="compositionally biased region" description="Low complexity" evidence="9">
    <location>
        <begin position="965"/>
        <end position="977"/>
    </location>
</feature>
<dbReference type="GO" id="GO:0046856">
    <property type="term" value="P:phosphatidylinositol dephosphorylation"/>
    <property type="evidence" value="ECO:0007669"/>
    <property type="project" value="InterPro"/>
</dbReference>
<dbReference type="FunFam" id="3.60.10.10:FF:000029">
    <property type="entry name" value="Inositol polyphosphate 5-phosphatase"/>
    <property type="match status" value="1"/>
</dbReference>
<evidence type="ECO:0000256" key="3">
    <source>
        <dbReference type="ARBA" id="ARBA00009678"/>
    </source>
</evidence>
<evidence type="ECO:0000313" key="11">
    <source>
        <dbReference type="EMBL" id="KZW04268.1"/>
    </source>
</evidence>
<dbReference type="EC" id="3.1.3.36" evidence="4"/>
<dbReference type="InParanoid" id="A0A165QZ37"/>
<dbReference type="PANTHER" id="PTHR11200">
    <property type="entry name" value="INOSITOL 5-PHOSPHATASE"/>
    <property type="match status" value="1"/>
</dbReference>
<dbReference type="Gene3D" id="3.60.10.10">
    <property type="entry name" value="Endonuclease/exonuclease/phosphatase"/>
    <property type="match status" value="1"/>
</dbReference>
<evidence type="ECO:0000313" key="12">
    <source>
        <dbReference type="Proteomes" id="UP000077266"/>
    </source>
</evidence>
<evidence type="ECO:0000259" key="10">
    <source>
        <dbReference type="PROSITE" id="PS50275"/>
    </source>
</evidence>
<sequence length="1027" mass="114132">MHLYLRESPRTLLLVTSSEEERRGCPRKALVFRVAEGSTTQVVVEFLPKEEVSLSGVTKLTSRPVIGCLGLINVQNDVFLVVVTSALEIGNLIPSSSHSYSVSRILETAFFSLTVSTFDELPPAGDALPSPVGYSRDDNSGDRDRDYISSGSAAAGSIYEHPCAALTKIFASGTFYYAPDPHWDISTRLAERIKRDRSAGHDVGVFDPRFVWNENLVGGLLEFRERLDVTERVEFDRCKFLLLVIQGYVGVFTVPLPTREQGVPNVATLALISRLGWKRAGTRFNTRGVDDDGNVANFVETETLCSTEHTCFSYTQVRGSVPLFWEQTGLQTFVQRIQITRSQAAAAPAFERHFAGLLDEYNAVHIINLLGSKENEVVLSQAYSQLAARGIGGENIGMTNFDFHNAVKVGGHDSVPTQLKRYGGVVDGIDSFGFTIVDLKSDQNDIVMEQRGVFRTNCLDCLDRTNFVQDIVSKSVLEQYFLQTRPEWASAHSVWAYHRELWAESGDALSRIYAGTGALNTSYTRSGKRTLAGVLSDATKSVSRAYINNFQDRSKQTAIDLLLGNLSNNKSVTIFNPIHDSVRAALASRLGEYSSTYHVTMFAGTWNLNGRPPSESLLPWLFPRPDSSPDVFVLGFQEMVPLTAQQIVQTDPDKRRMWERILTDTFDKRPDKKADYVLLRSAQLVGTALILFVKSSLTSVIRNVEATTRKTGLSGMAGNKGGVAIRFDYEDSSYCFITAHLAAGHTQVEERNSDYRTIVNGMHFLKGKTVGSHENVIWLADTNYRIDLENEVVRQLAVTGEFDQLVGADQLKRAMDQQQVFIGYEEGPLLFAPTYRYDLHSTEYDTSEKMRIPAWTDRILYRGRSLDLSAYSRVELFGSDHRPVFAIFRAEVRKVDAQKKAALRKQLLQAVTSKGPGENLEQHLQRLVPDSDLPDSDLPPPSTDDLMWWDTPDHPKGVANAGTFSGDSDVSDESPSSSDEELYSQSHALNNLPPPLTPQRKPPPPQPNGGRLPFANVPRSSMSTESI</sequence>
<name>A0A165QZ37_EXIGL</name>
<dbReference type="SUPFAM" id="SSF56219">
    <property type="entry name" value="DNase I-like"/>
    <property type="match status" value="1"/>
</dbReference>
<feature type="compositionally biased region" description="Pro residues" evidence="9">
    <location>
        <begin position="992"/>
        <end position="1007"/>
    </location>
</feature>
<accession>A0A165QZ37</accession>
<comment type="similarity">
    <text evidence="3">In the central section; belongs to the inositol 1,4,5-trisphosphate 5-phosphatase family.</text>
</comment>
<evidence type="ECO:0000256" key="1">
    <source>
        <dbReference type="ARBA" id="ARBA00004496"/>
    </source>
</evidence>
<dbReference type="PANTHER" id="PTHR11200:SF257">
    <property type="entry name" value="PHOSPHOINOSITIDE 5-PHOSPHATASE"/>
    <property type="match status" value="1"/>
</dbReference>